<dbReference type="GO" id="GO:0006457">
    <property type="term" value="P:protein folding"/>
    <property type="evidence" value="ECO:0007669"/>
    <property type="project" value="InterPro"/>
</dbReference>
<dbReference type="AlphaFoldDB" id="A0A4Y7M1U8"/>
<name>A0A4Y7M1U8_9CRUS</name>
<dbReference type="GO" id="GO:0051082">
    <property type="term" value="F:unfolded protein binding"/>
    <property type="evidence" value="ECO:0007669"/>
    <property type="project" value="InterPro"/>
</dbReference>
<keyword evidence="2" id="KW-0143">Chaperone</keyword>
<dbReference type="GO" id="GO:0005737">
    <property type="term" value="C:cytoplasm"/>
    <property type="evidence" value="ECO:0007669"/>
    <property type="project" value="TreeGrafter"/>
</dbReference>
<dbReference type="InterPro" id="IPR011599">
    <property type="entry name" value="PFD_alpha_archaea"/>
</dbReference>
<dbReference type="CDD" id="cd23157">
    <property type="entry name" value="Prefoldin_5"/>
    <property type="match status" value="1"/>
</dbReference>
<dbReference type="PANTHER" id="PTHR12674">
    <property type="entry name" value="PREFOLDIN SUBUNIT 5"/>
    <property type="match status" value="1"/>
</dbReference>
<dbReference type="PANTHER" id="PTHR12674:SF2">
    <property type="entry name" value="PREFOLDIN SUBUNIT 5"/>
    <property type="match status" value="1"/>
</dbReference>
<protein>
    <submittedName>
        <fullName evidence="3">EOG090X0NBB</fullName>
    </submittedName>
</protein>
<evidence type="ECO:0000313" key="3">
    <source>
        <dbReference type="EMBL" id="SVE75558.1"/>
    </source>
</evidence>
<dbReference type="InterPro" id="IPR009053">
    <property type="entry name" value="Prefoldin"/>
</dbReference>
<dbReference type="SUPFAM" id="SSF46579">
    <property type="entry name" value="Prefoldin"/>
    <property type="match status" value="1"/>
</dbReference>
<gene>
    <name evidence="3" type="primary">EOG090X0NBB</name>
</gene>
<dbReference type="FunFam" id="1.10.287.370:FF:000004">
    <property type="entry name" value="Probable prefoldin subunit 5"/>
    <property type="match status" value="1"/>
</dbReference>
<dbReference type="NCBIfam" id="TIGR00293">
    <property type="entry name" value="prefoldin subunit alpha"/>
    <property type="match status" value="1"/>
</dbReference>
<dbReference type="Gene3D" id="1.10.287.370">
    <property type="match status" value="1"/>
</dbReference>
<dbReference type="Pfam" id="PF02996">
    <property type="entry name" value="Prefoldin"/>
    <property type="match status" value="1"/>
</dbReference>
<dbReference type="GO" id="GO:1990115">
    <property type="term" value="P:RNA polymerase III assembly"/>
    <property type="evidence" value="ECO:0007669"/>
    <property type="project" value="TreeGrafter"/>
</dbReference>
<evidence type="ECO:0000256" key="2">
    <source>
        <dbReference type="ARBA" id="ARBA00023186"/>
    </source>
</evidence>
<accession>A0A4Y7M1U8</accession>
<dbReference type="GO" id="GO:0016272">
    <property type="term" value="C:prefoldin complex"/>
    <property type="evidence" value="ECO:0007669"/>
    <property type="project" value="InterPro"/>
</dbReference>
<dbReference type="GO" id="GO:1990114">
    <property type="term" value="P:RNA polymerase II core complex assembly"/>
    <property type="evidence" value="ECO:0007669"/>
    <property type="project" value="TreeGrafter"/>
</dbReference>
<sequence>MAGIAGQKEKAQKENMQKIDLTTLTLPQLAQLKQQLEQDLSLYQDSLQTLKIAQTKFQESAESAEKLESTQEGAPILVPLTGSMYVPGKISKPEQPLIDIGTGYYAENTIEKAKSYFKRKVKFVTEQMEKVQMLGIEKSQVRDAVAEVMDLKVQAQVAANPQQAAPVRT</sequence>
<dbReference type="InterPro" id="IPR004127">
    <property type="entry name" value="Prefoldin_subunit_alpha"/>
</dbReference>
<dbReference type="GO" id="GO:1990113">
    <property type="term" value="P:RNA polymerase I assembly"/>
    <property type="evidence" value="ECO:0007669"/>
    <property type="project" value="TreeGrafter"/>
</dbReference>
<reference evidence="3" key="1">
    <citation type="submission" date="2018-08" db="EMBL/GenBank/DDBJ databases">
        <authorList>
            <person name="Cornetti L."/>
        </authorList>
    </citation>
    <scope>NUCLEOTIDE SEQUENCE</scope>
    <source>
        <strain evidence="3">ZA-DOLI</strain>
    </source>
</reference>
<dbReference type="EMBL" id="LR005939">
    <property type="protein sequence ID" value="SVE75558.1"/>
    <property type="molecule type" value="mRNA"/>
</dbReference>
<organism evidence="3">
    <name type="scientific">Daphnia dolichocephala</name>
    <dbReference type="NCBI Taxonomy" id="2282166"/>
    <lineage>
        <taxon>Eukaryota</taxon>
        <taxon>Metazoa</taxon>
        <taxon>Ecdysozoa</taxon>
        <taxon>Arthropoda</taxon>
        <taxon>Crustacea</taxon>
        <taxon>Branchiopoda</taxon>
        <taxon>Diplostraca</taxon>
        <taxon>Cladocera</taxon>
        <taxon>Anomopoda</taxon>
        <taxon>Daphniidae</taxon>
        <taxon>Daphnia</taxon>
    </lineage>
</organism>
<proteinExistence type="evidence at transcript level"/>
<comment type="similarity">
    <text evidence="1">Belongs to the prefoldin subunit alpha family.</text>
</comment>
<evidence type="ECO:0000256" key="1">
    <source>
        <dbReference type="ARBA" id="ARBA00010048"/>
    </source>
</evidence>